<dbReference type="RefSeq" id="WP_172208515.1">
    <property type="nucleotide sequence ID" value="NZ_BLLI01000024.1"/>
</dbReference>
<organism evidence="1 2">
    <name type="scientific">Pseudolactococcus hodotermopsidis</name>
    <dbReference type="NCBI Taxonomy" id="2709157"/>
    <lineage>
        <taxon>Bacteria</taxon>
        <taxon>Bacillati</taxon>
        <taxon>Bacillota</taxon>
        <taxon>Bacilli</taxon>
        <taxon>Lactobacillales</taxon>
        <taxon>Streptococcaceae</taxon>
        <taxon>Pseudolactococcus</taxon>
    </lineage>
</organism>
<sequence length="215" mass="25605">MNRSLDDLVKENFIIFPPTIAESEDLDKNNCIFKSRNREIWTQNIVGIFKQGDDDLQIRSRFYSGATDYFLRYLLQKVSHYNVISTKASANQSENFYDLLIYLFPLYLENAMKKGIYKEYVKREYNDANIKGAIAIARHIKQNVPFVGKVAYNTREFSYDNKLTQLVRQRLTILSRNTVLFLKMRSRLRKIFVRLSKKRRLMLVWRAMLFFVKIV</sequence>
<dbReference type="PANTHER" id="PTHR38733">
    <property type="entry name" value="PROTEIN MCRC"/>
    <property type="match status" value="1"/>
</dbReference>
<evidence type="ECO:0000313" key="2">
    <source>
        <dbReference type="Proteomes" id="UP000480303"/>
    </source>
</evidence>
<dbReference type="InterPro" id="IPR019292">
    <property type="entry name" value="McrC"/>
</dbReference>
<keyword evidence="2" id="KW-1185">Reference proteome</keyword>
<evidence type="ECO:0000313" key="1">
    <source>
        <dbReference type="EMBL" id="GFH42451.1"/>
    </source>
</evidence>
<comment type="caution">
    <text evidence="1">The sequence shown here is derived from an EMBL/GenBank/DDBJ whole genome shotgun (WGS) entry which is preliminary data.</text>
</comment>
<dbReference type="PANTHER" id="PTHR38733:SF1">
    <property type="entry name" value="TYPE IV METHYL-DIRECTED RESTRICTION ENZYME ECOKMCRBC"/>
    <property type="match status" value="1"/>
</dbReference>
<dbReference type="EMBL" id="BLLI01000024">
    <property type="protein sequence ID" value="GFH42451.1"/>
    <property type="molecule type" value="Genomic_DNA"/>
</dbReference>
<name>A0A6A0BDL6_9LACT</name>
<protein>
    <submittedName>
        <fullName evidence="1">Uncharacterized protein</fullName>
    </submittedName>
</protein>
<accession>A0A6A0BDL6</accession>
<proteinExistence type="predicted"/>
<dbReference type="AlphaFoldDB" id="A0A6A0BDL6"/>
<reference evidence="1 2" key="1">
    <citation type="submission" date="2020-02" db="EMBL/GenBank/DDBJ databases">
        <title>Draft genome sequence of Lactococcus sp. Hs30E4-3.</title>
        <authorList>
            <person name="Noda S."/>
            <person name="Yuki M."/>
            <person name="Ohkuma M."/>
        </authorList>
    </citation>
    <scope>NUCLEOTIDE SEQUENCE [LARGE SCALE GENOMIC DNA]</scope>
    <source>
        <strain evidence="1 2">Hs30E4-3</strain>
    </source>
</reference>
<dbReference type="Proteomes" id="UP000480303">
    <property type="component" value="Unassembled WGS sequence"/>
</dbReference>
<gene>
    <name evidence="1" type="ORF">Hs30E_10020</name>
</gene>
<dbReference type="Pfam" id="PF10117">
    <property type="entry name" value="McrBC"/>
    <property type="match status" value="1"/>
</dbReference>